<evidence type="ECO:0000256" key="3">
    <source>
        <dbReference type="ARBA" id="ARBA00023307"/>
    </source>
</evidence>
<keyword evidence="2" id="KW-0157">Chromophore</keyword>
<dbReference type="InterPro" id="IPR009050">
    <property type="entry name" value="Globin-like_sf"/>
</dbReference>
<protein>
    <submittedName>
        <fullName evidence="4">Uncharacterized protein</fullName>
    </submittedName>
</protein>
<proteinExistence type="inferred from homology"/>
<organism evidence="4 5">
    <name type="scientific">Telmatocola sphagniphila</name>
    <dbReference type="NCBI Taxonomy" id="1123043"/>
    <lineage>
        <taxon>Bacteria</taxon>
        <taxon>Pseudomonadati</taxon>
        <taxon>Planctomycetota</taxon>
        <taxon>Planctomycetia</taxon>
        <taxon>Gemmatales</taxon>
        <taxon>Gemmataceae</taxon>
    </lineage>
</organism>
<accession>A0A8E6EZR9</accession>
<evidence type="ECO:0000256" key="2">
    <source>
        <dbReference type="ARBA" id="ARBA00022991"/>
    </source>
</evidence>
<dbReference type="EMBL" id="CP074694">
    <property type="protein sequence ID" value="QVL33761.1"/>
    <property type="molecule type" value="Genomic_DNA"/>
</dbReference>
<comment type="similarity">
    <text evidence="1">Belongs to the phycobiliprotein family.</text>
</comment>
<evidence type="ECO:0000313" key="5">
    <source>
        <dbReference type="Proteomes" id="UP000676194"/>
    </source>
</evidence>
<gene>
    <name evidence="4" type="ORF">KIH39_07595</name>
</gene>
<reference evidence="4" key="1">
    <citation type="submission" date="2021-05" db="EMBL/GenBank/DDBJ databases">
        <title>Complete genome sequence of the cellulolytic planctomycete Telmatocola sphagniphila SP2T and characterization of the first cellulase from planctomycetes.</title>
        <authorList>
            <person name="Rakitin A.L."/>
            <person name="Beletsky A.V."/>
            <person name="Naumoff D.G."/>
            <person name="Kulichevskaya I.S."/>
            <person name="Mardanov A.V."/>
            <person name="Ravin N.V."/>
            <person name="Dedysh S.N."/>
        </authorList>
    </citation>
    <scope>NUCLEOTIDE SEQUENCE</scope>
    <source>
        <strain evidence="4">SP2T</strain>
    </source>
</reference>
<keyword evidence="5" id="KW-1185">Reference proteome</keyword>
<sequence length="173" mass="20100">MLLSVMTKLDGRYLKSRERADLKAYIGTIRNRRTAYDEIRRKALPVAEGVIAEQRKRYPDFAKIRPQGFEKGTRDIHSLTNIAANMMLQEATEFYDSMFTEWYRTILKAVHMSPQFLQDTFKSWQVQLEVNLTADTHALLRPYVQHLTDFLLNVPVPVKDETGRRLAQIPASV</sequence>
<evidence type="ECO:0000313" key="4">
    <source>
        <dbReference type="EMBL" id="QVL33761.1"/>
    </source>
</evidence>
<dbReference type="SUPFAM" id="SSF46458">
    <property type="entry name" value="Globin-like"/>
    <property type="match status" value="1"/>
</dbReference>
<dbReference type="RefSeq" id="WP_213498735.1">
    <property type="nucleotide sequence ID" value="NZ_CP074694.1"/>
</dbReference>
<dbReference type="KEGG" id="tsph:KIH39_07595"/>
<dbReference type="Proteomes" id="UP000676194">
    <property type="component" value="Chromosome"/>
</dbReference>
<dbReference type="AlphaFoldDB" id="A0A8E6EZR9"/>
<evidence type="ECO:0000256" key="1">
    <source>
        <dbReference type="ARBA" id="ARBA00008182"/>
    </source>
</evidence>
<name>A0A8E6EZR9_9BACT</name>
<keyword evidence="3" id="KW-0089">Bile pigment</keyword>
<dbReference type="InterPro" id="IPR038719">
    <property type="entry name" value="Phycobilisome_asu/bsu_sf"/>
</dbReference>
<dbReference type="Gene3D" id="1.10.490.20">
    <property type="entry name" value="Phycocyanins"/>
    <property type="match status" value="1"/>
</dbReference>